<dbReference type="Pfam" id="PF08654">
    <property type="entry name" value="DASH_Dad2"/>
    <property type="match status" value="2"/>
</dbReference>
<evidence type="ECO:0000256" key="2">
    <source>
        <dbReference type="ARBA" id="ARBA00004186"/>
    </source>
</evidence>
<keyword evidence="8" id="KW-0132">Cell division</keyword>
<evidence type="ECO:0000256" key="19">
    <source>
        <dbReference type="SAM" id="MobiDB-lite"/>
    </source>
</evidence>
<evidence type="ECO:0000256" key="16">
    <source>
        <dbReference type="ARBA" id="ARBA00023328"/>
    </source>
</evidence>
<reference evidence="21 22" key="1">
    <citation type="submission" date="2019-04" db="EMBL/GenBank/DDBJ databases">
        <title>Fungal friends and foes A comparative genomics study of 23 Aspergillus species from section Flavi.</title>
        <authorList>
            <consortium name="DOE Joint Genome Institute"/>
            <person name="Kjaerbolling I."/>
            <person name="Vesth T.C."/>
            <person name="Frisvad J.C."/>
            <person name="Nybo J.L."/>
            <person name="Theobald S."/>
            <person name="Kildgaard S."/>
            <person name="Petersen T.I."/>
            <person name="Kuo A."/>
            <person name="Sato A."/>
            <person name="Lyhne E.K."/>
            <person name="Kogle M.E."/>
            <person name="Wiebenga A."/>
            <person name="Kun R.S."/>
            <person name="Lubbers R.J."/>
            <person name="Makela M.R."/>
            <person name="Barry K."/>
            <person name="Chovatia M."/>
            <person name="Clum A."/>
            <person name="Daum C."/>
            <person name="Haridas S."/>
            <person name="He G."/>
            <person name="LaButti K."/>
            <person name="Lipzen A."/>
            <person name="Mondo S."/>
            <person name="Pangilinan J."/>
            <person name="Riley R."/>
            <person name="Salamov A."/>
            <person name="Simmons B.A."/>
            <person name="Magnuson J.K."/>
            <person name="Henrissat B."/>
            <person name="Mortensen U.H."/>
            <person name="Larsen T.O."/>
            <person name="De vries R.P."/>
            <person name="Grigoriev I.V."/>
            <person name="Machida M."/>
            <person name="Baker S.E."/>
            <person name="Andersen M.R."/>
        </authorList>
    </citation>
    <scope>NUCLEOTIDE SEQUENCE [LARGE SCALE GENOMIC DNA]</scope>
    <source>
        <strain evidence="21 22">CBS 126849</strain>
    </source>
</reference>
<dbReference type="GO" id="GO:0000278">
    <property type="term" value="P:mitotic cell cycle"/>
    <property type="evidence" value="ECO:0007669"/>
    <property type="project" value="InterPro"/>
</dbReference>
<keyword evidence="13" id="KW-0206">Cytoskeleton</keyword>
<keyword evidence="6" id="KW-0158">Chromosome</keyword>
<keyword evidence="22" id="KW-1185">Reference proteome</keyword>
<evidence type="ECO:0000256" key="14">
    <source>
        <dbReference type="ARBA" id="ARBA00023242"/>
    </source>
</evidence>
<dbReference type="InterPro" id="IPR013963">
    <property type="entry name" value="DASH_Dad2"/>
</dbReference>
<feature type="region of interest" description="Disordered" evidence="19">
    <location>
        <begin position="1"/>
        <end position="28"/>
    </location>
</feature>
<evidence type="ECO:0000256" key="9">
    <source>
        <dbReference type="ARBA" id="ARBA00022701"/>
    </source>
</evidence>
<evidence type="ECO:0000256" key="4">
    <source>
        <dbReference type="ARBA" id="ARBA00005501"/>
    </source>
</evidence>
<sequence length="192" mass="20799">MTYMSRPTSMLPSVPSTGSSFRQPSTHHAAPQQQLSALAARIASKKAELDNLKQLREMSGALAMQMQVLEEKIGTLKDGTEGSLTSVYTCCQFSLKGRSCDSSKEIRFNDLINYARFMLMLTVLSSLAVACVLANWDNVLRSISMASTGAVTVERPTVQNPNPLSVDDKSVDTPMPATLVRIPADQAASARE</sequence>
<keyword evidence="9" id="KW-0493">Microtubule</keyword>
<keyword evidence="16" id="KW-0137">Centromere</keyword>
<organism evidence="21 22">
    <name type="scientific">Aspergillus novoparasiticus</name>
    <dbReference type="NCBI Taxonomy" id="986946"/>
    <lineage>
        <taxon>Eukaryota</taxon>
        <taxon>Fungi</taxon>
        <taxon>Dikarya</taxon>
        <taxon>Ascomycota</taxon>
        <taxon>Pezizomycotina</taxon>
        <taxon>Eurotiomycetes</taxon>
        <taxon>Eurotiomycetidae</taxon>
        <taxon>Eurotiales</taxon>
        <taxon>Aspergillaceae</taxon>
        <taxon>Aspergillus</taxon>
        <taxon>Aspergillus subgen. Circumdati</taxon>
    </lineage>
</organism>
<dbReference type="GO" id="GO:0051301">
    <property type="term" value="P:cell division"/>
    <property type="evidence" value="ECO:0007669"/>
    <property type="project" value="UniProtKB-KW"/>
</dbReference>
<feature type="coiled-coil region" evidence="18">
    <location>
        <begin position="35"/>
        <end position="72"/>
    </location>
</feature>
<keyword evidence="14" id="KW-0539">Nucleus</keyword>
<protein>
    <recommendedName>
        <fullName evidence="5">DASH complex subunit DAD2</fullName>
    </recommendedName>
    <alternativeName>
        <fullName evidence="17">Outer kinetochore protein DAD2</fullName>
    </alternativeName>
</protein>
<evidence type="ECO:0000256" key="10">
    <source>
        <dbReference type="ARBA" id="ARBA00022776"/>
    </source>
</evidence>
<dbReference type="GO" id="GO:1990023">
    <property type="term" value="C:mitotic spindle midzone"/>
    <property type="evidence" value="ECO:0007669"/>
    <property type="project" value="TreeGrafter"/>
</dbReference>
<keyword evidence="15" id="KW-0131">Cell cycle</keyword>
<keyword evidence="20" id="KW-0472">Membrane</keyword>
<dbReference type="EMBL" id="ML733618">
    <property type="protein sequence ID" value="KAB8213416.1"/>
    <property type="molecule type" value="Genomic_DNA"/>
</dbReference>
<evidence type="ECO:0000256" key="13">
    <source>
        <dbReference type="ARBA" id="ARBA00023212"/>
    </source>
</evidence>
<keyword evidence="10" id="KW-0498">Mitosis</keyword>
<dbReference type="GO" id="GO:0044732">
    <property type="term" value="C:mitotic spindle pole body"/>
    <property type="evidence" value="ECO:0007669"/>
    <property type="project" value="TreeGrafter"/>
</dbReference>
<comment type="similarity">
    <text evidence="4">Belongs to the DASH complex DAD2 family.</text>
</comment>
<dbReference type="PANTHER" id="PTHR28036:SF1">
    <property type="entry name" value="DASH COMPLEX SUBUNIT DAD2"/>
    <property type="match status" value="1"/>
</dbReference>
<keyword evidence="11" id="KW-0159">Chromosome partition</keyword>
<evidence type="ECO:0000256" key="1">
    <source>
        <dbReference type="ARBA" id="ARBA00004123"/>
    </source>
</evidence>
<keyword evidence="12" id="KW-0995">Kinetochore</keyword>
<name>A0A5N6E768_9EURO</name>
<dbReference type="AlphaFoldDB" id="A0A5N6E768"/>
<feature type="compositionally biased region" description="Polar residues" evidence="19">
    <location>
        <begin position="1"/>
        <end position="26"/>
    </location>
</feature>
<evidence type="ECO:0000256" key="20">
    <source>
        <dbReference type="SAM" id="Phobius"/>
    </source>
</evidence>
<keyword evidence="20" id="KW-0812">Transmembrane</keyword>
<evidence type="ECO:0000256" key="15">
    <source>
        <dbReference type="ARBA" id="ARBA00023306"/>
    </source>
</evidence>
<evidence type="ECO:0000256" key="3">
    <source>
        <dbReference type="ARBA" id="ARBA00004629"/>
    </source>
</evidence>
<dbReference type="GO" id="GO:0008608">
    <property type="term" value="P:attachment of spindle microtubules to kinetochore"/>
    <property type="evidence" value="ECO:0007669"/>
    <property type="project" value="TreeGrafter"/>
</dbReference>
<accession>A0A5N6E768</accession>
<evidence type="ECO:0000256" key="6">
    <source>
        <dbReference type="ARBA" id="ARBA00022454"/>
    </source>
</evidence>
<evidence type="ECO:0000256" key="7">
    <source>
        <dbReference type="ARBA" id="ARBA00022490"/>
    </source>
</evidence>
<keyword evidence="7" id="KW-0963">Cytoplasm</keyword>
<evidence type="ECO:0000256" key="5">
    <source>
        <dbReference type="ARBA" id="ARBA00020260"/>
    </source>
</evidence>
<evidence type="ECO:0000313" key="21">
    <source>
        <dbReference type="EMBL" id="KAB8213416.1"/>
    </source>
</evidence>
<evidence type="ECO:0000313" key="22">
    <source>
        <dbReference type="Proteomes" id="UP000326799"/>
    </source>
</evidence>
<gene>
    <name evidence="21" type="ORF">BDV33DRAFT_210227</name>
</gene>
<evidence type="ECO:0000256" key="17">
    <source>
        <dbReference type="ARBA" id="ARBA00030568"/>
    </source>
</evidence>
<keyword evidence="18" id="KW-0175">Coiled coil</keyword>
<dbReference type="PANTHER" id="PTHR28036">
    <property type="entry name" value="DASH COMPLEX SUBUNIT DAD2"/>
    <property type="match status" value="1"/>
</dbReference>
<evidence type="ECO:0000256" key="8">
    <source>
        <dbReference type="ARBA" id="ARBA00022618"/>
    </source>
</evidence>
<feature type="transmembrane region" description="Helical" evidence="20">
    <location>
        <begin position="117"/>
        <end position="136"/>
    </location>
</feature>
<evidence type="ECO:0000256" key="12">
    <source>
        <dbReference type="ARBA" id="ARBA00022838"/>
    </source>
</evidence>
<comment type="subcellular location">
    <subcellularLocation>
        <location evidence="3">Chromosome</location>
        <location evidence="3">Centromere</location>
        <location evidence="3">Kinetochore</location>
    </subcellularLocation>
    <subcellularLocation>
        <location evidence="2">Cytoplasm</location>
        <location evidence="2">Cytoskeleton</location>
        <location evidence="2">Spindle</location>
    </subcellularLocation>
    <subcellularLocation>
        <location evidence="1">Nucleus</location>
    </subcellularLocation>
</comment>
<keyword evidence="20" id="KW-1133">Transmembrane helix</keyword>
<dbReference type="GO" id="GO:0042729">
    <property type="term" value="C:DASH complex"/>
    <property type="evidence" value="ECO:0007669"/>
    <property type="project" value="InterPro"/>
</dbReference>
<dbReference type="Proteomes" id="UP000326799">
    <property type="component" value="Unassembled WGS sequence"/>
</dbReference>
<evidence type="ECO:0000256" key="11">
    <source>
        <dbReference type="ARBA" id="ARBA00022829"/>
    </source>
</evidence>
<evidence type="ECO:0000256" key="18">
    <source>
        <dbReference type="SAM" id="Coils"/>
    </source>
</evidence>
<dbReference type="GO" id="GO:0005874">
    <property type="term" value="C:microtubule"/>
    <property type="evidence" value="ECO:0007669"/>
    <property type="project" value="UniProtKB-KW"/>
</dbReference>
<proteinExistence type="inferred from homology"/>